<dbReference type="InterPro" id="IPR036770">
    <property type="entry name" value="Ankyrin_rpt-contain_sf"/>
</dbReference>
<evidence type="ECO:0000259" key="4">
    <source>
        <dbReference type="PROSITE" id="PS50097"/>
    </source>
</evidence>
<dbReference type="Pfam" id="PF00651">
    <property type="entry name" value="BTB"/>
    <property type="match status" value="1"/>
</dbReference>
<dbReference type="InterPro" id="IPR000408">
    <property type="entry name" value="Reg_chr_condens"/>
</dbReference>
<dbReference type="OMA" id="FEFVLRY"/>
<comment type="caution">
    <text evidence="5">The sequence shown here is derived from an EMBL/GenBank/DDBJ whole genome shotgun (WGS) entry which is preliminary data.</text>
</comment>
<dbReference type="SUPFAM" id="SSF48403">
    <property type="entry name" value="Ankyrin repeat"/>
    <property type="match status" value="1"/>
</dbReference>
<dbReference type="OrthoDB" id="1893551at2759"/>
<dbReference type="Gene3D" id="3.30.710.10">
    <property type="entry name" value="Potassium Channel Kv1.1, Chain A"/>
    <property type="match status" value="2"/>
</dbReference>
<proteinExistence type="predicted"/>
<feature type="region of interest" description="Disordered" evidence="3">
    <location>
        <begin position="1239"/>
        <end position="1262"/>
    </location>
</feature>
<dbReference type="InterPro" id="IPR000210">
    <property type="entry name" value="BTB/POZ_dom"/>
</dbReference>
<dbReference type="Gene3D" id="1.25.40.20">
    <property type="entry name" value="Ankyrin repeat-containing domain"/>
    <property type="match status" value="1"/>
</dbReference>
<feature type="domain" description="BTB" evidence="4">
    <location>
        <begin position="799"/>
        <end position="867"/>
    </location>
</feature>
<dbReference type="Gene3D" id="2.130.10.30">
    <property type="entry name" value="Regulator of chromosome condensation 1/beta-lactamase-inhibitor protein II"/>
    <property type="match status" value="1"/>
</dbReference>
<keyword evidence="1" id="KW-0677">Repeat</keyword>
<feature type="region of interest" description="Disordered" evidence="3">
    <location>
        <begin position="1118"/>
        <end position="1187"/>
    </location>
</feature>
<dbReference type="InterPro" id="IPR009091">
    <property type="entry name" value="RCC1/BLIP-II"/>
</dbReference>
<dbReference type="PROSITE" id="PS50097">
    <property type="entry name" value="BTB"/>
    <property type="match status" value="2"/>
</dbReference>
<reference evidence="5 6" key="1">
    <citation type="submission" date="2016-03" db="EMBL/GenBank/DDBJ databases">
        <title>Whole genome sequencing of Grifola frondosa 9006-11.</title>
        <authorList>
            <person name="Min B."/>
            <person name="Park H."/>
            <person name="Kim J.-G."/>
            <person name="Cho H."/>
            <person name="Oh Y.-L."/>
            <person name="Kong W.-S."/>
            <person name="Choi I.-G."/>
        </authorList>
    </citation>
    <scope>NUCLEOTIDE SEQUENCE [LARGE SCALE GENOMIC DNA]</scope>
    <source>
        <strain evidence="5 6">9006-11</strain>
    </source>
</reference>
<gene>
    <name evidence="5" type="primary">btb1</name>
    <name evidence="5" type="ORF">A0H81_06495</name>
</gene>
<dbReference type="SUPFAM" id="SSF54695">
    <property type="entry name" value="POZ domain"/>
    <property type="match status" value="1"/>
</dbReference>
<feature type="region of interest" description="Disordered" evidence="3">
    <location>
        <begin position="27"/>
        <end position="50"/>
    </location>
</feature>
<dbReference type="InterPro" id="IPR051625">
    <property type="entry name" value="Signaling_Regulatory_Domain"/>
</dbReference>
<feature type="compositionally biased region" description="Polar residues" evidence="3">
    <location>
        <begin position="1172"/>
        <end position="1187"/>
    </location>
</feature>
<keyword evidence="6" id="KW-1185">Reference proteome</keyword>
<dbReference type="InterPro" id="IPR002110">
    <property type="entry name" value="Ankyrin_rpt"/>
</dbReference>
<dbReference type="InterPro" id="IPR011333">
    <property type="entry name" value="SKP1/BTB/POZ_sf"/>
</dbReference>
<evidence type="ECO:0000313" key="6">
    <source>
        <dbReference type="Proteomes" id="UP000092993"/>
    </source>
</evidence>
<feature type="region of interest" description="Disordered" evidence="3">
    <location>
        <begin position="1020"/>
        <end position="1042"/>
    </location>
</feature>
<protein>
    <submittedName>
        <fullName evidence="5">BTB/POZ domain-containing protein 1</fullName>
    </submittedName>
</protein>
<feature type="repeat" description="RCC1" evidence="2">
    <location>
        <begin position="207"/>
        <end position="256"/>
    </location>
</feature>
<dbReference type="Pfam" id="PF13540">
    <property type="entry name" value="RCC1_2"/>
    <property type="match status" value="1"/>
</dbReference>
<evidence type="ECO:0000256" key="1">
    <source>
        <dbReference type="ARBA" id="ARBA00022737"/>
    </source>
</evidence>
<accession>A0A1C7MCH7</accession>
<dbReference type="PANTHER" id="PTHR22872:SF2">
    <property type="entry name" value="INHIBITOR OF BRUTON TYROSINE KINASE"/>
    <property type="match status" value="1"/>
</dbReference>
<evidence type="ECO:0000256" key="3">
    <source>
        <dbReference type="SAM" id="MobiDB-lite"/>
    </source>
</evidence>
<evidence type="ECO:0000313" key="5">
    <source>
        <dbReference type="EMBL" id="OBZ74066.1"/>
    </source>
</evidence>
<sequence>MSLLHAHFHLRNQQAFQRLLDGFIGRGQPAQGSSSGGKSWNRPSPLSSAPTCDVNARDWLGRTVLHLAAASQDSSATEYVRLLLVHPDINVNLQDSESHWTALHRALYNGNLASAMLLLQRPDVDKSLRDLEGYTAFDLYNSTLEGTKPVDIGAEGAELFTWGSNRNSALGAHTVKHILDTRFSSIRVRDIVMSKLHTAVVTAEHWGNLRVCGFGSGGRLGPGQHTQYGFVPLTQLSHTVISVALGQDHTLAVINSGDVLSWGLNRFSQLGYVVEPSTGLTGLGRAEEPIQATPRKVAGALKNKFVIGVAACKTASACWTDEEVFTWGTNNGQLGYDKSAHPVQVQPRVVTKISKPVLSVSITDSALACLLVTQDVICIWNDSHFKVNFPAYAFPSEIAAYRPPQAHNNASIDKITSCEDTFAALSSNGELFTFTVPSPSESNVSSGKPRVAVQPQRVWALRKQTSLSAQMVRSSSARNRAIFVRSRNLKAGQAVSTKAFKFQRVPYIQRVVQVCANATGAFGALRVDYTPTPVSIVGNLIAQDLAHIQPYLHLPLRVHEQGQVEGLISSSEVTDLSVPTEIESDEEEEDISIQKDIRQMKVLCDILRRDKQSRKATNGRGIFEGVPVAYGADLMVQVQPSGLQLPVHRVMLASRCPVLGQVLAEGKTMQDDAKEIVIKVSSGKVANTKLSKIMFTGCQPMSVLILLVYLYSDEAIALWDRRVGHAIEKQLAQLKIKPAQIMAELRVLAKLLDLSALSQVLDAPVKRIPIPSMAHDMSRLFQFSQTCVGPRDPKLPLAPDIILQLADKEVFSHSVVLRARSPLFAAFFGDEDWTVKRWTSDRTILIKLTHLKWRAMEFVMRYLCCGEEIEMFDIIESVHSVDELLDLMFDIMAAANELLLDRLMLLCSTVILKRVNINNVCSILADATHFYAMPLVWSLQEYMAADMETLLESRMLDDLAPDLIKQLSTFVRQQQAQKYPISRSSRLIDKAMKTCGDWLALQDIPQVIVPAFRPGALRDSPRISPAGAGKRANRLSLVSPPGSPMIRPQIPVRPVVGAGLPTLLNDAARRARAENIVRFPETPDRSDGAARLASSSSWRAVPSVFMPVTVFPSLATPASRGAEVRPNDTMNSPALRSAPSSVPGSPRVQPHTPGRKAPTQAIGPGMGPVFTPTKNVTPSKASPSTIRRVSSGSAWTLPPVQPVVQSAASGSAMSFAAIQQLQLEQDVVPVKDRRSLREIQEEEQARKSRKILCDGGQQRKRD</sequence>
<name>A0A1C7MCH7_GRIFR</name>
<dbReference type="SUPFAM" id="SSF50985">
    <property type="entry name" value="RCC1/BLIP-II"/>
    <property type="match status" value="1"/>
</dbReference>
<dbReference type="Pfam" id="PF12796">
    <property type="entry name" value="Ank_2"/>
    <property type="match status" value="1"/>
</dbReference>
<dbReference type="SMART" id="SM00248">
    <property type="entry name" value="ANK"/>
    <property type="match status" value="2"/>
</dbReference>
<dbReference type="PROSITE" id="PS50012">
    <property type="entry name" value="RCC1_3"/>
    <property type="match status" value="1"/>
</dbReference>
<evidence type="ECO:0000256" key="2">
    <source>
        <dbReference type="PROSITE-ProRule" id="PRU00235"/>
    </source>
</evidence>
<dbReference type="AlphaFoldDB" id="A0A1C7MCH7"/>
<dbReference type="STRING" id="5627.A0A1C7MCH7"/>
<dbReference type="Proteomes" id="UP000092993">
    <property type="component" value="Unassembled WGS sequence"/>
</dbReference>
<dbReference type="SMART" id="SM00225">
    <property type="entry name" value="BTB"/>
    <property type="match status" value="1"/>
</dbReference>
<dbReference type="CDD" id="cd18186">
    <property type="entry name" value="BTB_POZ_ZBTB_KLHL-like"/>
    <property type="match status" value="2"/>
</dbReference>
<feature type="compositionally biased region" description="Polar residues" evidence="3">
    <location>
        <begin position="30"/>
        <end position="50"/>
    </location>
</feature>
<organism evidence="5 6">
    <name type="scientific">Grifola frondosa</name>
    <name type="common">Maitake</name>
    <name type="synonym">Polyporus frondosus</name>
    <dbReference type="NCBI Taxonomy" id="5627"/>
    <lineage>
        <taxon>Eukaryota</taxon>
        <taxon>Fungi</taxon>
        <taxon>Dikarya</taxon>
        <taxon>Basidiomycota</taxon>
        <taxon>Agaricomycotina</taxon>
        <taxon>Agaricomycetes</taxon>
        <taxon>Polyporales</taxon>
        <taxon>Grifolaceae</taxon>
        <taxon>Grifola</taxon>
    </lineage>
</organism>
<feature type="compositionally biased region" description="Polar residues" evidence="3">
    <location>
        <begin position="1128"/>
        <end position="1143"/>
    </location>
</feature>
<dbReference type="EMBL" id="LUGG01000006">
    <property type="protein sequence ID" value="OBZ74066.1"/>
    <property type="molecule type" value="Genomic_DNA"/>
</dbReference>
<feature type="domain" description="BTB" evidence="4">
    <location>
        <begin position="632"/>
        <end position="714"/>
    </location>
</feature>
<dbReference type="PANTHER" id="PTHR22872">
    <property type="entry name" value="BTK-BINDING PROTEIN-RELATED"/>
    <property type="match status" value="1"/>
</dbReference>
<dbReference type="CDD" id="cd18500">
    <property type="entry name" value="BACK_IBtk"/>
    <property type="match status" value="1"/>
</dbReference>